<accession>A0A3S5B0X0</accession>
<dbReference type="Proteomes" id="UP000784294">
    <property type="component" value="Unassembled WGS sequence"/>
</dbReference>
<keyword evidence="2" id="KW-1185">Reference proteome</keyword>
<evidence type="ECO:0000313" key="1">
    <source>
        <dbReference type="EMBL" id="VEL10043.1"/>
    </source>
</evidence>
<sequence length="102" mass="10764">MSASTAQLKASGANLKYHFAVRCVKNGAAGAPPSPDPIAVACQSVLLSRPDIANQATTAGYTIHTPLSTNTRSCHRTDAILSRNRLNSSPSMRFTLDRATHG</sequence>
<gene>
    <name evidence="1" type="ORF">PXEA_LOCUS3483</name>
</gene>
<proteinExistence type="predicted"/>
<dbReference type="AlphaFoldDB" id="A0A3S5B0X0"/>
<organism evidence="1 2">
    <name type="scientific">Protopolystoma xenopodis</name>
    <dbReference type="NCBI Taxonomy" id="117903"/>
    <lineage>
        <taxon>Eukaryota</taxon>
        <taxon>Metazoa</taxon>
        <taxon>Spiralia</taxon>
        <taxon>Lophotrochozoa</taxon>
        <taxon>Platyhelminthes</taxon>
        <taxon>Monogenea</taxon>
        <taxon>Polyopisthocotylea</taxon>
        <taxon>Polystomatidea</taxon>
        <taxon>Polystomatidae</taxon>
        <taxon>Protopolystoma</taxon>
    </lineage>
</organism>
<name>A0A3S5B0X0_9PLAT</name>
<dbReference type="EMBL" id="CAAALY010007894">
    <property type="protein sequence ID" value="VEL10043.1"/>
    <property type="molecule type" value="Genomic_DNA"/>
</dbReference>
<protein>
    <submittedName>
        <fullName evidence="1">Uncharacterized protein</fullName>
    </submittedName>
</protein>
<comment type="caution">
    <text evidence="1">The sequence shown here is derived from an EMBL/GenBank/DDBJ whole genome shotgun (WGS) entry which is preliminary data.</text>
</comment>
<reference evidence="1" key="1">
    <citation type="submission" date="2018-11" db="EMBL/GenBank/DDBJ databases">
        <authorList>
            <consortium name="Pathogen Informatics"/>
        </authorList>
    </citation>
    <scope>NUCLEOTIDE SEQUENCE</scope>
</reference>
<evidence type="ECO:0000313" key="2">
    <source>
        <dbReference type="Proteomes" id="UP000784294"/>
    </source>
</evidence>